<keyword evidence="3 5" id="KW-1133">Transmembrane helix</keyword>
<dbReference type="GeneID" id="94366726"/>
<dbReference type="RefSeq" id="WP_109534683.1">
    <property type="nucleotide sequence ID" value="NZ_QEYD01000012.1"/>
</dbReference>
<evidence type="ECO:0000256" key="3">
    <source>
        <dbReference type="ARBA" id="ARBA00022989"/>
    </source>
</evidence>
<keyword evidence="5" id="KW-1003">Cell membrane</keyword>
<feature type="transmembrane region" description="Helical" evidence="5">
    <location>
        <begin position="231"/>
        <end position="251"/>
    </location>
</feature>
<feature type="transmembrane region" description="Helical" evidence="5">
    <location>
        <begin position="17"/>
        <end position="37"/>
    </location>
</feature>
<dbReference type="Pfam" id="PF01925">
    <property type="entry name" value="TauE"/>
    <property type="match status" value="1"/>
</dbReference>
<evidence type="ECO:0000256" key="4">
    <source>
        <dbReference type="ARBA" id="ARBA00023136"/>
    </source>
</evidence>
<keyword evidence="7" id="KW-1185">Reference proteome</keyword>
<keyword evidence="2 5" id="KW-0812">Transmembrane</keyword>
<feature type="transmembrane region" description="Helical" evidence="5">
    <location>
        <begin position="135"/>
        <end position="155"/>
    </location>
</feature>
<evidence type="ECO:0000256" key="1">
    <source>
        <dbReference type="ARBA" id="ARBA00004141"/>
    </source>
</evidence>
<dbReference type="InterPro" id="IPR002781">
    <property type="entry name" value="TM_pro_TauE-like"/>
</dbReference>
<feature type="transmembrane region" description="Helical" evidence="5">
    <location>
        <begin position="84"/>
        <end position="103"/>
    </location>
</feature>
<reference evidence="6 7" key="1">
    <citation type="submission" date="2018-05" db="EMBL/GenBank/DDBJ databases">
        <title>Pararhodobacter marina sp. nov., isolated from deep-sea water of the Indian Ocean.</title>
        <authorList>
            <person name="Lai Q.Sr."/>
            <person name="Liu X."/>
            <person name="Shao Z."/>
        </authorList>
    </citation>
    <scope>NUCLEOTIDE SEQUENCE [LARGE SCALE GENOMIC DNA]</scope>
    <source>
        <strain evidence="6 7">CIC4N-9</strain>
    </source>
</reference>
<dbReference type="EMBL" id="QEYD01000012">
    <property type="protein sequence ID" value="PWE27139.1"/>
    <property type="molecule type" value="Genomic_DNA"/>
</dbReference>
<proteinExistence type="inferred from homology"/>
<evidence type="ECO:0000313" key="6">
    <source>
        <dbReference type="EMBL" id="PWE27139.1"/>
    </source>
</evidence>
<evidence type="ECO:0000256" key="5">
    <source>
        <dbReference type="RuleBase" id="RU363041"/>
    </source>
</evidence>
<keyword evidence="4 5" id="KW-0472">Membrane</keyword>
<protein>
    <recommendedName>
        <fullName evidence="5">Probable membrane transporter protein</fullName>
    </recommendedName>
</protein>
<evidence type="ECO:0000313" key="7">
    <source>
        <dbReference type="Proteomes" id="UP000244940"/>
    </source>
</evidence>
<dbReference type="OrthoDB" id="8478323at2"/>
<name>A0A2U2C5L3_9RHOB</name>
<comment type="caution">
    <text evidence="6">The sequence shown here is derived from an EMBL/GenBank/DDBJ whole genome shotgun (WGS) entry which is preliminary data.</text>
</comment>
<comment type="similarity">
    <text evidence="5">Belongs to the 4-toluene sulfonate uptake permease (TSUP) (TC 2.A.102) family.</text>
</comment>
<sequence length="252" mass="26274">MTDLFVALMPPDLPGGIVLLLMATSFASSFITISFGIGGGGLMLAVMASLLPPLALVPVHGVVQFGSNAGRTAMMVGHIHWPAVARFGAGIVLGIVIGASVAINLPAPVLLIGVGLFLIWTVIAKPPAWMRNWPLFTGTLTSVLSMFFGASGPFVNTYVKSLELGRHAHVATTASLLTGQHLLKAVAFGALGFAYLPWAGLIAALILCGLAGTWTGKRVLNRMSDARFKQALNAVLLLLAARLVWQGVAALL</sequence>
<feature type="transmembrane region" description="Helical" evidence="5">
    <location>
        <begin position="43"/>
        <end position="63"/>
    </location>
</feature>
<dbReference type="AlphaFoldDB" id="A0A2U2C5L3"/>
<dbReference type="Proteomes" id="UP000244940">
    <property type="component" value="Unassembled WGS sequence"/>
</dbReference>
<feature type="transmembrane region" description="Helical" evidence="5">
    <location>
        <begin position="185"/>
        <end position="210"/>
    </location>
</feature>
<organism evidence="6 7">
    <name type="scientific">Pararhodobacter marinus</name>
    <dbReference type="NCBI Taxonomy" id="2184063"/>
    <lineage>
        <taxon>Bacteria</taxon>
        <taxon>Pseudomonadati</taxon>
        <taxon>Pseudomonadota</taxon>
        <taxon>Alphaproteobacteria</taxon>
        <taxon>Rhodobacterales</taxon>
        <taxon>Paracoccaceae</taxon>
        <taxon>Pararhodobacter</taxon>
    </lineage>
</organism>
<evidence type="ECO:0000256" key="2">
    <source>
        <dbReference type="ARBA" id="ARBA00022692"/>
    </source>
</evidence>
<gene>
    <name evidence="6" type="ORF">C4N9_17680</name>
</gene>
<accession>A0A2U2C5L3</accession>
<dbReference type="GO" id="GO:0005886">
    <property type="term" value="C:plasma membrane"/>
    <property type="evidence" value="ECO:0007669"/>
    <property type="project" value="UniProtKB-SubCell"/>
</dbReference>
<comment type="subcellular location">
    <subcellularLocation>
        <location evidence="5">Cell membrane</location>
        <topology evidence="5">Multi-pass membrane protein</topology>
    </subcellularLocation>
    <subcellularLocation>
        <location evidence="1">Membrane</location>
        <topology evidence="1">Multi-pass membrane protein</topology>
    </subcellularLocation>
</comment>